<feature type="domain" description="Helicase ATP-binding" evidence="17">
    <location>
        <begin position="16"/>
        <end position="282"/>
    </location>
</feature>
<dbReference type="GO" id="GO:0051539">
    <property type="term" value="F:4 iron, 4 sulfur cluster binding"/>
    <property type="evidence" value="ECO:0007669"/>
    <property type="project" value="UniProtKB-KW"/>
</dbReference>
<dbReference type="Pfam" id="PF13307">
    <property type="entry name" value="Helicase_C_2"/>
    <property type="match status" value="1"/>
</dbReference>
<evidence type="ECO:0000256" key="6">
    <source>
        <dbReference type="ARBA" id="ARBA00022801"/>
    </source>
</evidence>
<dbReference type="InterPro" id="IPR027417">
    <property type="entry name" value="P-loop_NTPase"/>
</dbReference>
<dbReference type="SMART" id="SM00488">
    <property type="entry name" value="DEXDc2"/>
    <property type="match status" value="1"/>
</dbReference>
<dbReference type="InterPro" id="IPR011545">
    <property type="entry name" value="DEAD/DEAH_box_helicase_dom"/>
</dbReference>
<gene>
    <name evidence="18" type="ORF">CW740_04950</name>
</gene>
<keyword evidence="11" id="KW-0238">DNA-binding</keyword>
<dbReference type="PANTHER" id="PTHR11472:SF34">
    <property type="entry name" value="REGULATOR OF TELOMERE ELONGATION HELICASE 1"/>
    <property type="match status" value="1"/>
</dbReference>
<evidence type="ECO:0000256" key="16">
    <source>
        <dbReference type="ARBA" id="ARBA00048954"/>
    </source>
</evidence>
<evidence type="ECO:0000256" key="12">
    <source>
        <dbReference type="ARBA" id="ARBA00023204"/>
    </source>
</evidence>
<dbReference type="InterPro" id="IPR014013">
    <property type="entry name" value="Helic_SF1/SF2_ATP-bd_DinG/Rad3"/>
</dbReference>
<dbReference type="EMBL" id="CP025120">
    <property type="protein sequence ID" value="AUD78634.1"/>
    <property type="molecule type" value="Genomic_DNA"/>
</dbReference>
<comment type="cofactor">
    <cofactor evidence="1">
        <name>[4Fe-4S] cluster</name>
        <dbReference type="ChEBI" id="CHEBI:49883"/>
    </cofactor>
</comment>
<reference evidence="18 19" key="1">
    <citation type="submission" date="2017-12" db="EMBL/GenBank/DDBJ databases">
        <title>Kangiella profundi FT102 completed genome.</title>
        <authorList>
            <person name="Xu J."/>
            <person name="Wang J."/>
            <person name="Lu Y."/>
        </authorList>
    </citation>
    <scope>NUCLEOTIDE SEQUENCE [LARGE SCALE GENOMIC DNA]</scope>
    <source>
        <strain evidence="18 19">FT102</strain>
    </source>
</reference>
<evidence type="ECO:0000256" key="7">
    <source>
        <dbReference type="ARBA" id="ARBA00022806"/>
    </source>
</evidence>
<evidence type="ECO:0000256" key="3">
    <source>
        <dbReference type="ARBA" id="ARBA00022723"/>
    </source>
</evidence>
<dbReference type="SUPFAM" id="SSF52540">
    <property type="entry name" value="P-loop containing nucleoside triphosphate hydrolases"/>
    <property type="match status" value="1"/>
</dbReference>
<dbReference type="Gene3D" id="3.40.50.300">
    <property type="entry name" value="P-loop containing nucleotide triphosphate hydrolases"/>
    <property type="match status" value="2"/>
</dbReference>
<evidence type="ECO:0000256" key="1">
    <source>
        <dbReference type="ARBA" id="ARBA00001966"/>
    </source>
</evidence>
<dbReference type="InterPro" id="IPR006555">
    <property type="entry name" value="ATP-dep_Helicase_C"/>
</dbReference>
<keyword evidence="13" id="KW-0413">Isomerase</keyword>
<dbReference type="InterPro" id="IPR014001">
    <property type="entry name" value="Helicase_ATP-bd"/>
</dbReference>
<keyword evidence="4" id="KW-0547">Nucleotide-binding</keyword>
<evidence type="ECO:0000256" key="13">
    <source>
        <dbReference type="ARBA" id="ARBA00023235"/>
    </source>
</evidence>
<keyword evidence="2" id="KW-0004">4Fe-4S</keyword>
<dbReference type="PANTHER" id="PTHR11472">
    <property type="entry name" value="DNA REPAIR DEAD HELICASE RAD3/XP-D SUBFAMILY MEMBER"/>
    <property type="match status" value="1"/>
</dbReference>
<evidence type="ECO:0000313" key="18">
    <source>
        <dbReference type="EMBL" id="AUD78634.1"/>
    </source>
</evidence>
<accession>A0A2K9AI67</accession>
<keyword evidence="6" id="KW-0378">Hydrolase</keyword>
<dbReference type="SMART" id="SM00487">
    <property type="entry name" value="DEXDc"/>
    <property type="match status" value="1"/>
</dbReference>
<dbReference type="SMART" id="SM00491">
    <property type="entry name" value="HELICc2"/>
    <property type="match status" value="1"/>
</dbReference>
<dbReference type="Pfam" id="PF06733">
    <property type="entry name" value="DEAD_2"/>
    <property type="match status" value="1"/>
</dbReference>
<dbReference type="GO" id="GO:0046872">
    <property type="term" value="F:metal ion binding"/>
    <property type="evidence" value="ECO:0007669"/>
    <property type="project" value="UniProtKB-KW"/>
</dbReference>
<evidence type="ECO:0000256" key="2">
    <source>
        <dbReference type="ARBA" id="ARBA00022485"/>
    </source>
</evidence>
<dbReference type="RefSeq" id="WP_106646496.1">
    <property type="nucleotide sequence ID" value="NZ_BMGO01000002.1"/>
</dbReference>
<dbReference type="EC" id="5.6.2.3" evidence="15"/>
<dbReference type="OrthoDB" id="9805194at2"/>
<dbReference type="Pfam" id="PF00270">
    <property type="entry name" value="DEAD"/>
    <property type="match status" value="1"/>
</dbReference>
<dbReference type="KEGG" id="kpd:CW740_04950"/>
<keyword evidence="8" id="KW-0067">ATP-binding</keyword>
<evidence type="ECO:0000256" key="8">
    <source>
        <dbReference type="ARBA" id="ARBA00022840"/>
    </source>
</evidence>
<keyword evidence="12" id="KW-0234">DNA repair</keyword>
<evidence type="ECO:0000256" key="5">
    <source>
        <dbReference type="ARBA" id="ARBA00022763"/>
    </source>
</evidence>
<evidence type="ECO:0000256" key="14">
    <source>
        <dbReference type="ARBA" id="ARBA00038058"/>
    </source>
</evidence>
<dbReference type="Proteomes" id="UP000232693">
    <property type="component" value="Chromosome"/>
</dbReference>
<evidence type="ECO:0000256" key="10">
    <source>
        <dbReference type="ARBA" id="ARBA00023014"/>
    </source>
</evidence>
<dbReference type="GO" id="GO:0043139">
    <property type="term" value="F:5'-3' DNA helicase activity"/>
    <property type="evidence" value="ECO:0007669"/>
    <property type="project" value="UniProtKB-EC"/>
</dbReference>
<proteinExistence type="inferred from homology"/>
<dbReference type="GO" id="GO:0016818">
    <property type="term" value="F:hydrolase activity, acting on acid anhydrides, in phosphorus-containing anhydrides"/>
    <property type="evidence" value="ECO:0007669"/>
    <property type="project" value="InterPro"/>
</dbReference>
<keyword evidence="3" id="KW-0479">Metal-binding</keyword>
<dbReference type="GO" id="GO:0005524">
    <property type="term" value="F:ATP binding"/>
    <property type="evidence" value="ECO:0007669"/>
    <property type="project" value="UniProtKB-KW"/>
</dbReference>
<keyword evidence="5" id="KW-0227">DNA damage</keyword>
<dbReference type="AlphaFoldDB" id="A0A2K9AI67"/>
<organism evidence="18 19">
    <name type="scientific">Kangiella profundi</name>
    <dbReference type="NCBI Taxonomy" id="1561924"/>
    <lineage>
        <taxon>Bacteria</taxon>
        <taxon>Pseudomonadati</taxon>
        <taxon>Pseudomonadota</taxon>
        <taxon>Gammaproteobacteria</taxon>
        <taxon>Kangiellales</taxon>
        <taxon>Kangiellaceae</taxon>
        <taxon>Kangiella</taxon>
    </lineage>
</organism>
<comment type="similarity">
    <text evidence="14">Belongs to the helicase family. DinG subfamily.</text>
</comment>
<keyword evidence="19" id="KW-1185">Reference proteome</keyword>
<keyword evidence="10" id="KW-0411">Iron-sulfur</keyword>
<evidence type="ECO:0000256" key="15">
    <source>
        <dbReference type="ARBA" id="ARBA00044969"/>
    </source>
</evidence>
<dbReference type="InterPro" id="IPR045028">
    <property type="entry name" value="DinG/Rad3-like"/>
</dbReference>
<evidence type="ECO:0000256" key="4">
    <source>
        <dbReference type="ARBA" id="ARBA00022741"/>
    </source>
</evidence>
<dbReference type="GO" id="GO:0003677">
    <property type="term" value="F:DNA binding"/>
    <property type="evidence" value="ECO:0007669"/>
    <property type="project" value="UniProtKB-KW"/>
</dbReference>
<evidence type="ECO:0000313" key="19">
    <source>
        <dbReference type="Proteomes" id="UP000232693"/>
    </source>
</evidence>
<evidence type="ECO:0000256" key="11">
    <source>
        <dbReference type="ARBA" id="ARBA00023125"/>
    </source>
</evidence>
<comment type="catalytic activity">
    <reaction evidence="16">
        <text>ATP + H2O = ADP + phosphate + H(+)</text>
        <dbReference type="Rhea" id="RHEA:13065"/>
        <dbReference type="ChEBI" id="CHEBI:15377"/>
        <dbReference type="ChEBI" id="CHEBI:15378"/>
        <dbReference type="ChEBI" id="CHEBI:30616"/>
        <dbReference type="ChEBI" id="CHEBI:43474"/>
        <dbReference type="ChEBI" id="CHEBI:456216"/>
        <dbReference type="EC" id="5.6.2.3"/>
    </reaction>
</comment>
<keyword evidence="7 18" id="KW-0347">Helicase</keyword>
<protein>
    <recommendedName>
        <fullName evidence="15">DNA 5'-3' helicase</fullName>
        <ecNumber evidence="15">5.6.2.3</ecNumber>
    </recommendedName>
</protein>
<evidence type="ECO:0000256" key="9">
    <source>
        <dbReference type="ARBA" id="ARBA00023004"/>
    </source>
</evidence>
<sequence>MASLASLEELFSADGLLADYFEGFVRRSEQEQMAQSIESAIKEEASICIEAGTGTGKTFAYLVPALKSWYEQDSKIIVSTGTKNLQDQLYFRDLPDICKALSISPKIALLKGRNNYLCQYRLQQSLESGRFQSRSMVDTLSRVNDWSVQTSSGDLTQCTDLADNDPLWSYVTSTNENCLGSECPDYAECFVAKARQRAVSADVVVVNHHLLLADMVLKEDGFGELLPDADIVVVDEAHQLADIAHSFYGRRLTSRQLMEICRDTELEALTNAKDDRQLSVAVRRVEGAVNEIRLSLGESGQKKNWQQIVNPQRKQLFTELKKELSALHSRLERHASRSKGLDSCHKRSEECLHTLAFFSDKDQELTAVRWVETYRQGFAVLETPLDVSQAFAQSCREQSTRTWVFTSATITQASSKGVSDFKHFKERLGLDEACELELPSPFDYDSQALLHIPRGLADPRSKDFINSWQKAVLPIVEANPGGTFVLFTSYSAMHQVQELWKDQLLDKTVLMQGEKPKNQLIEDFREAGNAVLLATSSFWEGVDVKGLALSCVIIDKLPFAAPDEPLIEAKIQAMRKSGKNPFFDLQIPEAIIALKQGAGRLIRDQSDRGVLVLCDPRLIANAYGKRFLRSLPPMRRTREQKTVIEFLENLTQD</sequence>
<dbReference type="PROSITE" id="PS51193">
    <property type="entry name" value="HELICASE_ATP_BIND_2"/>
    <property type="match status" value="1"/>
</dbReference>
<name>A0A2K9AI67_9GAMM</name>
<dbReference type="GO" id="GO:0006281">
    <property type="term" value="P:DNA repair"/>
    <property type="evidence" value="ECO:0007669"/>
    <property type="project" value="UniProtKB-KW"/>
</dbReference>
<dbReference type="InterPro" id="IPR006554">
    <property type="entry name" value="Helicase-like_DEXD_c2"/>
</dbReference>
<keyword evidence="9" id="KW-0408">Iron</keyword>
<dbReference type="InterPro" id="IPR010614">
    <property type="entry name" value="RAD3-like_helicase_DEAD"/>
</dbReference>
<evidence type="ECO:0000259" key="17">
    <source>
        <dbReference type="PROSITE" id="PS51193"/>
    </source>
</evidence>